<organism evidence="15 16">
    <name type="scientific">Hyphopichia burtonii NRRL Y-1933</name>
    <dbReference type="NCBI Taxonomy" id="984485"/>
    <lineage>
        <taxon>Eukaryota</taxon>
        <taxon>Fungi</taxon>
        <taxon>Dikarya</taxon>
        <taxon>Ascomycota</taxon>
        <taxon>Saccharomycotina</taxon>
        <taxon>Pichiomycetes</taxon>
        <taxon>Debaryomycetaceae</taxon>
        <taxon>Hyphopichia</taxon>
    </lineage>
</organism>
<gene>
    <name evidence="15" type="ORF">HYPBUDRAFT_86548</name>
</gene>
<keyword evidence="8 13" id="KW-0064">Aspartyl protease</keyword>
<dbReference type="EMBL" id="KV454545">
    <property type="protein sequence ID" value="ODV65190.1"/>
    <property type="molecule type" value="Genomic_DNA"/>
</dbReference>
<evidence type="ECO:0000256" key="10">
    <source>
        <dbReference type="ARBA" id="ARBA00023145"/>
    </source>
</evidence>
<dbReference type="Gene3D" id="2.40.70.10">
    <property type="entry name" value="Acid Proteases"/>
    <property type="match status" value="2"/>
</dbReference>
<dbReference type="Pfam" id="PF00026">
    <property type="entry name" value="Asp"/>
    <property type="match status" value="1"/>
</dbReference>
<keyword evidence="7" id="KW-0732">Signal</keyword>
<dbReference type="PRINTS" id="PR00792">
    <property type="entry name" value="PEPSIN"/>
</dbReference>
<evidence type="ECO:0000256" key="5">
    <source>
        <dbReference type="ARBA" id="ARBA00022525"/>
    </source>
</evidence>
<dbReference type="OrthoDB" id="771136at2759"/>
<keyword evidence="10" id="KW-0865">Zymogen</keyword>
<evidence type="ECO:0000256" key="2">
    <source>
        <dbReference type="ARBA" id="ARBA00004613"/>
    </source>
</evidence>
<dbReference type="PANTHER" id="PTHR47966:SF65">
    <property type="entry name" value="ASPARTIC-TYPE ENDOPEPTIDASE"/>
    <property type="match status" value="1"/>
</dbReference>
<comment type="similarity">
    <text evidence="3 13">Belongs to the peptidase A1 family.</text>
</comment>
<keyword evidence="6 13" id="KW-0645">Protease</keyword>
<dbReference type="PANTHER" id="PTHR47966">
    <property type="entry name" value="BETA-SITE APP-CLEAVING ENZYME, ISOFORM A-RELATED"/>
    <property type="match status" value="1"/>
</dbReference>
<keyword evidence="16" id="KW-1185">Reference proteome</keyword>
<evidence type="ECO:0000256" key="12">
    <source>
        <dbReference type="PIRSR" id="PIRSR601461-1"/>
    </source>
</evidence>
<evidence type="ECO:0000256" key="7">
    <source>
        <dbReference type="ARBA" id="ARBA00022729"/>
    </source>
</evidence>
<dbReference type="STRING" id="984485.A0A1E4RD64"/>
<name>A0A1E4RD64_9ASCO</name>
<feature type="non-terminal residue" evidence="15">
    <location>
        <position position="1"/>
    </location>
</feature>
<keyword evidence="9 13" id="KW-0378">Hydrolase</keyword>
<dbReference type="InterPro" id="IPR001461">
    <property type="entry name" value="Aspartic_peptidase_A1"/>
</dbReference>
<evidence type="ECO:0000256" key="9">
    <source>
        <dbReference type="ARBA" id="ARBA00022801"/>
    </source>
</evidence>
<dbReference type="GO" id="GO:0004190">
    <property type="term" value="F:aspartic-type endopeptidase activity"/>
    <property type="evidence" value="ECO:0007669"/>
    <property type="project" value="UniProtKB-KW"/>
</dbReference>
<dbReference type="GO" id="GO:0006508">
    <property type="term" value="P:proteolysis"/>
    <property type="evidence" value="ECO:0007669"/>
    <property type="project" value="UniProtKB-KW"/>
</dbReference>
<dbReference type="RefSeq" id="XP_020074257.1">
    <property type="nucleotide sequence ID" value="XM_020223785.1"/>
</dbReference>
<comment type="catalytic activity">
    <reaction evidence="1">
        <text>Preferential cleavage at the carboxyl of hydrophobic amino acids, but fails to cleave 15-Leu-|-Tyr-16, 16-Tyr-|-Leu-17 and 24-Phe-|-Phe-25 of insulin B chain. Activates trypsinogen, and degrades keratin.</text>
        <dbReference type="EC" id="3.4.23.24"/>
    </reaction>
</comment>
<feature type="active site" evidence="12">
    <location>
        <position position="26"/>
    </location>
</feature>
<feature type="non-terminal residue" evidence="15">
    <location>
        <position position="334"/>
    </location>
</feature>
<dbReference type="Proteomes" id="UP000095085">
    <property type="component" value="Unassembled WGS sequence"/>
</dbReference>
<dbReference type="PROSITE" id="PS00141">
    <property type="entry name" value="ASP_PROTEASE"/>
    <property type="match status" value="1"/>
</dbReference>
<evidence type="ECO:0000313" key="16">
    <source>
        <dbReference type="Proteomes" id="UP000095085"/>
    </source>
</evidence>
<evidence type="ECO:0000256" key="11">
    <source>
        <dbReference type="ARBA" id="ARBA00023157"/>
    </source>
</evidence>
<dbReference type="SUPFAM" id="SSF50630">
    <property type="entry name" value="Acid proteases"/>
    <property type="match status" value="1"/>
</dbReference>
<dbReference type="CDD" id="cd05474">
    <property type="entry name" value="SAP_like"/>
    <property type="match status" value="1"/>
</dbReference>
<evidence type="ECO:0000256" key="3">
    <source>
        <dbReference type="ARBA" id="ARBA00007447"/>
    </source>
</evidence>
<accession>A0A1E4RD64</accession>
<sequence length="334" mass="36699">LHNEGTYYSIDIYLGSDEQHLQVDIDTGSSDLWVPSNNVDCSGCTDSGTFDPSDSSTFTNLNENYEIAYEDQSTSQGYWGTDNFGFTSGSPTISDLQFAVVTQTSVEQGGILGIAIEQQESTSLEYPNVPVALANQGVIDKPSYSVYLNNEDATTGTLLFGGIDEAKFSGDLVKLPYSPVVDQSAGFFVEIDSVKYPDGSSTSVNGYTIFDTGTTLTYFTQEIFQEIGEKFGGQLYVTPKEQYYVVDCSLADEDDVLTYEFPGVSIEVPYSDLVMQLYYSNGQPSGQCALLILPENLNILGDNFLRHAYLYYDIADQYIGVKQVKYTSDSHIVS</sequence>
<feature type="active site" evidence="12">
    <location>
        <position position="211"/>
    </location>
</feature>
<evidence type="ECO:0000256" key="1">
    <source>
        <dbReference type="ARBA" id="ARBA00001675"/>
    </source>
</evidence>
<dbReference type="InterPro" id="IPR033121">
    <property type="entry name" value="PEPTIDASE_A1"/>
</dbReference>
<dbReference type="EC" id="3.4.23.24" evidence="4"/>
<dbReference type="InterPro" id="IPR001969">
    <property type="entry name" value="Aspartic_peptidase_AS"/>
</dbReference>
<dbReference type="GeneID" id="30998334"/>
<dbReference type="GO" id="GO:0005576">
    <property type="term" value="C:extracellular region"/>
    <property type="evidence" value="ECO:0007669"/>
    <property type="project" value="UniProtKB-SubCell"/>
</dbReference>
<evidence type="ECO:0000256" key="13">
    <source>
        <dbReference type="RuleBase" id="RU000454"/>
    </source>
</evidence>
<keyword evidence="11" id="KW-1015">Disulfide bond</keyword>
<protein>
    <recommendedName>
        <fullName evidence="4">candidapepsin</fullName>
        <ecNumber evidence="4">3.4.23.24</ecNumber>
    </recommendedName>
</protein>
<evidence type="ECO:0000256" key="8">
    <source>
        <dbReference type="ARBA" id="ARBA00022750"/>
    </source>
</evidence>
<evidence type="ECO:0000256" key="6">
    <source>
        <dbReference type="ARBA" id="ARBA00022670"/>
    </source>
</evidence>
<dbReference type="InterPro" id="IPR033876">
    <property type="entry name" value="SAP-like"/>
</dbReference>
<dbReference type="InterPro" id="IPR021109">
    <property type="entry name" value="Peptidase_aspartic_dom_sf"/>
</dbReference>
<feature type="domain" description="Peptidase A1" evidence="14">
    <location>
        <begin position="8"/>
        <end position="322"/>
    </location>
</feature>
<evidence type="ECO:0000313" key="15">
    <source>
        <dbReference type="EMBL" id="ODV65190.1"/>
    </source>
</evidence>
<comment type="subcellular location">
    <subcellularLocation>
        <location evidence="2">Secreted</location>
    </subcellularLocation>
</comment>
<dbReference type="PROSITE" id="PS51767">
    <property type="entry name" value="PEPTIDASE_A1"/>
    <property type="match status" value="1"/>
</dbReference>
<reference evidence="16" key="1">
    <citation type="submission" date="2016-05" db="EMBL/GenBank/DDBJ databases">
        <title>Comparative genomics of biotechnologically important yeasts.</title>
        <authorList>
            <consortium name="DOE Joint Genome Institute"/>
            <person name="Riley R."/>
            <person name="Haridas S."/>
            <person name="Wolfe K.H."/>
            <person name="Lopes M.R."/>
            <person name="Hittinger C.T."/>
            <person name="Goker M."/>
            <person name="Salamov A."/>
            <person name="Wisecaver J."/>
            <person name="Long T.M."/>
            <person name="Aerts A.L."/>
            <person name="Barry K."/>
            <person name="Choi C."/>
            <person name="Clum A."/>
            <person name="Coughlan A.Y."/>
            <person name="Deshpande S."/>
            <person name="Douglass A.P."/>
            <person name="Hanson S.J."/>
            <person name="Klenk H.-P."/>
            <person name="Labutti K."/>
            <person name="Lapidus A."/>
            <person name="Lindquist E."/>
            <person name="Lipzen A."/>
            <person name="Meier-Kolthoff J.P."/>
            <person name="Ohm R.A."/>
            <person name="Otillar R.P."/>
            <person name="Pangilinan J."/>
            <person name="Peng Y."/>
            <person name="Rokas A."/>
            <person name="Rosa C.A."/>
            <person name="Scheuner C."/>
            <person name="Sibirny A.A."/>
            <person name="Slot J.C."/>
            <person name="Stielow J.B."/>
            <person name="Sun H."/>
            <person name="Kurtzman C.P."/>
            <person name="Blackwell M."/>
            <person name="Grigoriev I.V."/>
            <person name="Jeffries T.W."/>
        </authorList>
    </citation>
    <scope>NUCLEOTIDE SEQUENCE [LARGE SCALE GENOMIC DNA]</scope>
    <source>
        <strain evidence="16">NRRL Y-1933</strain>
    </source>
</reference>
<proteinExistence type="inferred from homology"/>
<dbReference type="FunFam" id="2.40.70.10:FF:000011">
    <property type="entry name" value="Aspartic protease"/>
    <property type="match status" value="1"/>
</dbReference>
<keyword evidence="5" id="KW-0964">Secreted</keyword>
<evidence type="ECO:0000259" key="14">
    <source>
        <dbReference type="PROSITE" id="PS51767"/>
    </source>
</evidence>
<evidence type="ECO:0000256" key="4">
    <source>
        <dbReference type="ARBA" id="ARBA00013207"/>
    </source>
</evidence>
<dbReference type="AlphaFoldDB" id="A0A1E4RD64"/>